<dbReference type="HAMAP" id="MF_00701">
    <property type="entry name" value="DNA_primase_lrg_arc"/>
    <property type="match status" value="1"/>
</dbReference>
<feature type="compositionally biased region" description="Basic and acidic residues" evidence="8">
    <location>
        <begin position="337"/>
        <end position="357"/>
    </location>
</feature>
<feature type="binding site" evidence="7">
    <location>
        <position position="318"/>
    </location>
    <ligand>
        <name>[4Fe-4S] cluster</name>
        <dbReference type="ChEBI" id="CHEBI:49883"/>
    </ligand>
</feature>
<protein>
    <recommendedName>
        <fullName evidence="7">DNA primase large subunit PriL</fullName>
    </recommendedName>
</protein>
<gene>
    <name evidence="7" type="primary">priL</name>
    <name evidence="10" type="ORF">DLD82_08660</name>
</gene>
<evidence type="ECO:0000256" key="4">
    <source>
        <dbReference type="ARBA" id="ARBA00022723"/>
    </source>
</evidence>
<comment type="function">
    <text evidence="7">Regulatory subunit of DNA primase, an RNA polymerase that catalyzes the synthesis of short RNA molecules used as primers for DNA polymerase during DNA replication. Stabilizes and modulates the activity of the small subunit, increasing the rate of DNA synthesis, and conferring RNA synthesis capability. The DNA polymerase activity may enable DNA primase to also catalyze primer extension after primer synthesis. May also play a role in DNA repair.</text>
</comment>
<feature type="compositionally biased region" description="Polar residues" evidence="8">
    <location>
        <begin position="362"/>
        <end position="375"/>
    </location>
</feature>
<comment type="similarity">
    <text evidence="7">Belongs to the eukaryotic-type primase large subunit family.</text>
</comment>
<dbReference type="NCBIfam" id="NF002591">
    <property type="entry name" value="PRK02249.1-5"/>
    <property type="match status" value="1"/>
</dbReference>
<dbReference type="PANTHER" id="PTHR10537">
    <property type="entry name" value="DNA PRIMASE LARGE SUBUNIT"/>
    <property type="match status" value="1"/>
</dbReference>
<feature type="domain" description="DNA primase large subunit C-terminal" evidence="9">
    <location>
        <begin position="220"/>
        <end position="337"/>
    </location>
</feature>
<dbReference type="InterPro" id="IPR023642">
    <property type="entry name" value="DNA_primase_lsu_PriL"/>
</dbReference>
<dbReference type="InterPro" id="IPR007238">
    <property type="entry name" value="DNA_primase_lsu_euk/arc"/>
</dbReference>
<dbReference type="GO" id="GO:0003899">
    <property type="term" value="F:DNA-directed RNA polymerase activity"/>
    <property type="evidence" value="ECO:0007669"/>
    <property type="project" value="InterPro"/>
</dbReference>
<dbReference type="CDD" id="cd06560">
    <property type="entry name" value="PriL"/>
    <property type="match status" value="1"/>
</dbReference>
<keyword evidence="6 7" id="KW-0411">Iron-sulfur</keyword>
<dbReference type="PANTHER" id="PTHR10537:SF3">
    <property type="entry name" value="DNA PRIMASE LARGE SUBUNIT"/>
    <property type="match status" value="1"/>
</dbReference>
<sequence length="384" mass="44015">MVTLDLKDLAKYPFLKESQTYIGAISSSLEHYLESTGGRVAIREAMLMLEHALSFSGKETPSIPEIPPEKEAVMTIIATYPVSRIMVSCAQDRMLIERLVRYQAWVVFAFLQDEEPEIKRFIRRSIGLPETGMDISVIDYIPVASRMAEERWRLVNRVVEKGKVRIRPEEYDEIVRERLRYIMSRNLPLKVPSRICDQVKPAIERIKAEWQKKVLEEFGQVEESAFPPCMQAILGALTGHGHLTHMARFAVTAFLHNIGMDNTRIIELYGSVPNFDLRKTLYQVEHISGRGGTSNEYISPLCATMRTHGICVHPDSICSRVTHPLSYYKLKKRDLNKQKYQKQVKDPDESMKKRVESEGDQSDTNTPDCIPSSTDNKYKDEKST</sequence>
<keyword evidence="4 7" id="KW-0479">Metal-binding</keyword>
<organism evidence="10 11">
    <name type="scientific">Methanospirillum stamsii</name>
    <dbReference type="NCBI Taxonomy" id="1277351"/>
    <lineage>
        <taxon>Archaea</taxon>
        <taxon>Methanobacteriati</taxon>
        <taxon>Methanobacteriota</taxon>
        <taxon>Stenosarchaea group</taxon>
        <taxon>Methanomicrobia</taxon>
        <taxon>Methanomicrobiales</taxon>
        <taxon>Methanospirillaceae</taxon>
        <taxon>Methanospirillum</taxon>
    </lineage>
</organism>
<dbReference type="GO" id="GO:0006270">
    <property type="term" value="P:DNA replication initiation"/>
    <property type="evidence" value="ECO:0007669"/>
    <property type="project" value="TreeGrafter"/>
</dbReference>
<dbReference type="GO" id="GO:1990077">
    <property type="term" value="C:primosome complex"/>
    <property type="evidence" value="ECO:0007669"/>
    <property type="project" value="UniProtKB-KW"/>
</dbReference>
<dbReference type="RefSeq" id="WP_109940719.1">
    <property type="nucleotide sequence ID" value="NZ_QGMZ01000016.1"/>
</dbReference>
<dbReference type="GO" id="GO:0046872">
    <property type="term" value="F:metal ion binding"/>
    <property type="evidence" value="ECO:0007669"/>
    <property type="project" value="UniProtKB-KW"/>
</dbReference>
<evidence type="ECO:0000259" key="9">
    <source>
        <dbReference type="Pfam" id="PF04104"/>
    </source>
</evidence>
<keyword evidence="5 7" id="KW-0408">Iron</keyword>
<dbReference type="EMBL" id="QGMZ01000016">
    <property type="protein sequence ID" value="PWR74639.1"/>
    <property type="molecule type" value="Genomic_DNA"/>
</dbReference>
<reference evidence="10 11" key="1">
    <citation type="submission" date="2018-05" db="EMBL/GenBank/DDBJ databases">
        <title>Draft genome of Methanospirillum stamsii Pt1.</title>
        <authorList>
            <person name="Dueholm M.S."/>
            <person name="Nielsen P.H."/>
            <person name="Bakmann L.F."/>
            <person name="Otzen D.E."/>
        </authorList>
    </citation>
    <scope>NUCLEOTIDE SEQUENCE [LARGE SCALE GENOMIC DNA]</scope>
    <source>
        <strain evidence="10 11">Pt1</strain>
    </source>
</reference>
<dbReference type="GO" id="GO:0051539">
    <property type="term" value="F:4 iron, 4 sulfur cluster binding"/>
    <property type="evidence" value="ECO:0007669"/>
    <property type="project" value="UniProtKB-UniRule"/>
</dbReference>
<evidence type="ECO:0000256" key="8">
    <source>
        <dbReference type="SAM" id="MobiDB-lite"/>
    </source>
</evidence>
<keyword evidence="2 7" id="KW-0639">Primosome</keyword>
<proteinExistence type="inferred from homology"/>
<feature type="binding site" evidence="7">
    <location>
        <position position="311"/>
    </location>
    <ligand>
        <name>[4Fe-4S] cluster</name>
        <dbReference type="ChEBI" id="CHEBI:49883"/>
    </ligand>
</feature>
<evidence type="ECO:0000256" key="1">
    <source>
        <dbReference type="ARBA" id="ARBA00022485"/>
    </source>
</evidence>
<dbReference type="SUPFAM" id="SSF140914">
    <property type="entry name" value="PriB N-terminal domain-like"/>
    <property type="match status" value="1"/>
</dbReference>
<comment type="subunit">
    <text evidence="7">Heterodimer of a small subunit (PriS) and a large subunit (PriL).</text>
</comment>
<evidence type="ECO:0000313" key="11">
    <source>
        <dbReference type="Proteomes" id="UP000245934"/>
    </source>
</evidence>
<comment type="cofactor">
    <cofactor evidence="7">
        <name>[4Fe-4S] cluster</name>
        <dbReference type="ChEBI" id="CHEBI:49883"/>
    </cofactor>
    <text evidence="7">Binds 1 [4Fe-4S] cluster.</text>
</comment>
<evidence type="ECO:0000256" key="7">
    <source>
        <dbReference type="HAMAP-Rule" id="MF_00701"/>
    </source>
</evidence>
<dbReference type="Proteomes" id="UP000245934">
    <property type="component" value="Unassembled WGS sequence"/>
</dbReference>
<dbReference type="AlphaFoldDB" id="A0A2V2N479"/>
<accession>A0A2V2N479</accession>
<evidence type="ECO:0000256" key="5">
    <source>
        <dbReference type="ARBA" id="ARBA00023004"/>
    </source>
</evidence>
<keyword evidence="11" id="KW-1185">Reference proteome</keyword>
<feature type="binding site" evidence="7">
    <location>
        <position position="229"/>
    </location>
    <ligand>
        <name>[4Fe-4S] cluster</name>
        <dbReference type="ChEBI" id="CHEBI:49883"/>
    </ligand>
</feature>
<dbReference type="InterPro" id="IPR058560">
    <property type="entry name" value="DNA_primase_C"/>
</dbReference>
<name>A0A2V2N479_9EURY</name>
<evidence type="ECO:0000256" key="6">
    <source>
        <dbReference type="ARBA" id="ARBA00023014"/>
    </source>
</evidence>
<evidence type="ECO:0000256" key="2">
    <source>
        <dbReference type="ARBA" id="ARBA00022515"/>
    </source>
</evidence>
<dbReference type="Pfam" id="PF04104">
    <property type="entry name" value="DNA_primase_lrg"/>
    <property type="match status" value="1"/>
</dbReference>
<evidence type="ECO:0000256" key="3">
    <source>
        <dbReference type="ARBA" id="ARBA00022705"/>
    </source>
</evidence>
<evidence type="ECO:0000313" key="10">
    <source>
        <dbReference type="EMBL" id="PWR74639.1"/>
    </source>
</evidence>
<dbReference type="GO" id="GO:0006269">
    <property type="term" value="P:DNA replication, synthesis of primer"/>
    <property type="evidence" value="ECO:0007669"/>
    <property type="project" value="UniProtKB-UniRule"/>
</dbReference>
<keyword evidence="1 7" id="KW-0004">4Fe-4S</keyword>
<keyword evidence="3 7" id="KW-0235">DNA replication</keyword>
<dbReference type="OrthoDB" id="46081at2157"/>
<comment type="caution">
    <text evidence="10">The sequence shown here is derived from an EMBL/GenBank/DDBJ whole genome shotgun (WGS) entry which is preliminary data.</text>
</comment>
<feature type="region of interest" description="Disordered" evidence="8">
    <location>
        <begin position="337"/>
        <end position="384"/>
    </location>
</feature>
<feature type="binding site" evidence="7">
    <location>
        <position position="302"/>
    </location>
    <ligand>
        <name>[4Fe-4S] cluster</name>
        <dbReference type="ChEBI" id="CHEBI:49883"/>
    </ligand>
</feature>